<accession>A0A4Q1CEZ3</accession>
<organism evidence="2 3">
    <name type="scientific">Lacibacter luteus</name>
    <dbReference type="NCBI Taxonomy" id="2508719"/>
    <lineage>
        <taxon>Bacteria</taxon>
        <taxon>Pseudomonadati</taxon>
        <taxon>Bacteroidota</taxon>
        <taxon>Chitinophagia</taxon>
        <taxon>Chitinophagales</taxon>
        <taxon>Chitinophagaceae</taxon>
        <taxon>Lacibacter</taxon>
    </lineage>
</organism>
<protein>
    <submittedName>
        <fullName evidence="2">4-hydroxyproline epimerase</fullName>
        <ecNumber evidence="2">5.1.1.8</ecNumber>
    </submittedName>
</protein>
<evidence type="ECO:0000256" key="1">
    <source>
        <dbReference type="ARBA" id="ARBA00007529"/>
    </source>
</evidence>
<comment type="caution">
    <text evidence="2">The sequence shown here is derived from an EMBL/GenBank/DDBJ whole genome shotgun (WGS) entry which is preliminary data.</text>
</comment>
<dbReference type="OrthoDB" id="181267at2"/>
<dbReference type="RefSeq" id="WP_129132192.1">
    <property type="nucleotide sequence ID" value="NZ_SDHW01000006.1"/>
</dbReference>
<dbReference type="PANTHER" id="PTHR33442">
    <property type="entry name" value="TRANS-3-HYDROXY-L-PROLINE DEHYDRATASE"/>
    <property type="match status" value="1"/>
</dbReference>
<dbReference type="InterPro" id="IPR008794">
    <property type="entry name" value="Pro_racemase_fam"/>
</dbReference>
<dbReference type="PIRSF" id="PIRSF029792">
    <property type="entry name" value="Pro_racemase"/>
    <property type="match status" value="1"/>
</dbReference>
<dbReference type="PANTHER" id="PTHR33442:SF5">
    <property type="entry name" value="BIFUNCTIONAL TRANS-3-HYDROXY-L-PROLINE DEHYDRATASE_2-EPIMERASE"/>
    <property type="match status" value="1"/>
</dbReference>
<dbReference type="SFLD" id="SFLDS00028">
    <property type="entry name" value="Proline_Racemase"/>
    <property type="match status" value="1"/>
</dbReference>
<dbReference type="NCBIfam" id="NF010578">
    <property type="entry name" value="PRK13971.1"/>
    <property type="match status" value="1"/>
</dbReference>
<evidence type="ECO:0000313" key="2">
    <source>
        <dbReference type="EMBL" id="RXK58391.1"/>
    </source>
</evidence>
<dbReference type="GO" id="GO:0047580">
    <property type="term" value="F:4-hydroxyproline epimerase activity"/>
    <property type="evidence" value="ECO:0007669"/>
    <property type="project" value="UniProtKB-EC"/>
</dbReference>
<dbReference type="EMBL" id="SDHW01000006">
    <property type="protein sequence ID" value="RXK58391.1"/>
    <property type="molecule type" value="Genomic_DNA"/>
</dbReference>
<evidence type="ECO:0000313" key="3">
    <source>
        <dbReference type="Proteomes" id="UP000290204"/>
    </source>
</evidence>
<dbReference type="SUPFAM" id="SSF54506">
    <property type="entry name" value="Diaminopimelate epimerase-like"/>
    <property type="match status" value="1"/>
</dbReference>
<keyword evidence="3" id="KW-1185">Reference proteome</keyword>
<dbReference type="FunFam" id="3.10.310.10:FF:000005">
    <property type="entry name" value="Proline racemase"/>
    <property type="match status" value="1"/>
</dbReference>
<gene>
    <name evidence="2" type="ORF">ESA94_17280</name>
</gene>
<name>A0A4Q1CEZ3_9BACT</name>
<proteinExistence type="inferred from homology"/>
<keyword evidence="2" id="KW-0413">Isomerase</keyword>
<dbReference type="Proteomes" id="UP000290204">
    <property type="component" value="Unassembled WGS sequence"/>
</dbReference>
<dbReference type="Gene3D" id="3.10.310.10">
    <property type="entry name" value="Diaminopimelate Epimerase, Chain A, domain 1"/>
    <property type="match status" value="2"/>
</dbReference>
<reference evidence="2 3" key="1">
    <citation type="submission" date="2019-01" db="EMBL/GenBank/DDBJ databases">
        <title>Lacibacter sp. strain TTM-7.</title>
        <authorList>
            <person name="Chen W.-M."/>
        </authorList>
    </citation>
    <scope>NUCLEOTIDE SEQUENCE [LARGE SCALE GENOMIC DNA]</scope>
    <source>
        <strain evidence="2 3">TTM-7</strain>
    </source>
</reference>
<dbReference type="AlphaFoldDB" id="A0A4Q1CEZ3"/>
<dbReference type="EC" id="5.1.1.8" evidence="2"/>
<dbReference type="Pfam" id="PF05544">
    <property type="entry name" value="Pro_racemase"/>
    <property type="match status" value="1"/>
</dbReference>
<comment type="similarity">
    <text evidence="1">Belongs to the proline racemase family.</text>
</comment>
<sequence>MATSPIVKKYPNSSLNRFGGWVFHCVDAHTCGNPVRLVAEGGPALEGKNMSEKRQHFLKEYDWIRKGLMFEPRGHDMMSGSILYPPHDPQNDVAVLFIETSGCLPMCGHGTIGTITIAVEEGLIVPKTPGVIRMEAPAGLVMIEYKTDDRPRTTHHHISSKVTSVKLTNVPAYLHSTELTVDCPELGELVVDVSYGGNFYAIVDVQKNFKGLEHYAADKLIAWARELRKNINAKYTFVHPQDETINGCSHILWAGSVIDPTSTARNAVFYGDKAIDRSPCGTGTSARMAQWYAKGKLKKGDHFIHESIIGSKFNGTIEEELEVNGIKAIRPGIEGWAKIYGYNTISIDKEDDPYAYGFQVI</sequence>